<dbReference type="Proteomes" id="UP000018890">
    <property type="component" value="Unassembled WGS sequence"/>
</dbReference>
<accession>W4Q677</accession>
<dbReference type="RefSeq" id="WP_034747222.1">
    <property type="nucleotide sequence ID" value="NZ_BAUT01000034.1"/>
</dbReference>
<comment type="caution">
    <text evidence="1">The sequence shown here is derived from an EMBL/GenBank/DDBJ whole genome shotgun (WGS) entry which is preliminary data.</text>
</comment>
<gene>
    <name evidence="1" type="ORF">JCM9140_2990</name>
</gene>
<evidence type="ECO:0000313" key="2">
    <source>
        <dbReference type="Proteomes" id="UP000018890"/>
    </source>
</evidence>
<keyword evidence="2" id="KW-1185">Reference proteome</keyword>
<proteinExistence type="predicted"/>
<protein>
    <submittedName>
        <fullName evidence="1">Uncharacterized protein</fullName>
    </submittedName>
</protein>
<organism evidence="1 2">
    <name type="scientific">Halalkalibacter wakoensis JCM 9140</name>
    <dbReference type="NCBI Taxonomy" id="1236970"/>
    <lineage>
        <taxon>Bacteria</taxon>
        <taxon>Bacillati</taxon>
        <taxon>Bacillota</taxon>
        <taxon>Bacilli</taxon>
        <taxon>Bacillales</taxon>
        <taxon>Bacillaceae</taxon>
        <taxon>Halalkalibacter</taxon>
    </lineage>
</organism>
<reference evidence="1" key="1">
    <citation type="journal article" date="2014" name="Genome Announc.">
        <title>Draft Genome Sequences of Three Alkaliphilic Bacillus Strains, Bacillus wakoensis JCM 9140T, Bacillus akibai JCM 9157T, and Bacillus hemicellulosilyticus JCM 9152T.</title>
        <authorList>
            <person name="Yuki M."/>
            <person name="Oshima K."/>
            <person name="Suda W."/>
            <person name="Oshida Y."/>
            <person name="Kitamura K."/>
            <person name="Iida T."/>
            <person name="Hattori M."/>
            <person name="Ohkuma M."/>
        </authorList>
    </citation>
    <scope>NUCLEOTIDE SEQUENCE [LARGE SCALE GENOMIC DNA]</scope>
    <source>
        <strain evidence="1">JCM 9140</strain>
    </source>
</reference>
<name>W4Q677_9BACI</name>
<sequence>MIQQFQVEVPTQVLKQRGNIKGFEVDRVKYHFSKNELDKAKKVYSQLRLLDNTIQNITFGYSQDGYVIEAIDKQKEMIKLVLHVKWRLLLESNFLEVKCGISIPTEQIELICKPILKKRHFKYSILTKK</sequence>
<evidence type="ECO:0000313" key="1">
    <source>
        <dbReference type="EMBL" id="GAE26884.1"/>
    </source>
</evidence>
<dbReference type="EMBL" id="BAUT01000034">
    <property type="protein sequence ID" value="GAE26884.1"/>
    <property type="molecule type" value="Genomic_DNA"/>
</dbReference>
<dbReference type="STRING" id="1236970.JCM9140_2990"/>
<dbReference type="AlphaFoldDB" id="W4Q677"/>